<sequence>MQFRVLGTIACCLVLEHSAPLVTERDTALGLVFKKTFILEIKFLNPSHLGSIMNWNNNEEGRHILFSQSTCAKKNYSRFAPSMHKSILSSIDKIYKPDQRSNTIFYV</sequence>
<evidence type="ECO:0008006" key="4">
    <source>
        <dbReference type="Google" id="ProtNLM"/>
    </source>
</evidence>
<name>A0A445DS20_ARAHY</name>
<comment type="caution">
    <text evidence="2">The sequence shown here is derived from an EMBL/GenBank/DDBJ whole genome shotgun (WGS) entry which is preliminary data.</text>
</comment>
<dbReference type="EMBL" id="SDMP01000003">
    <property type="protein sequence ID" value="RYR65984.1"/>
    <property type="molecule type" value="Genomic_DNA"/>
</dbReference>
<evidence type="ECO:0000313" key="2">
    <source>
        <dbReference type="EMBL" id="RYR65984.1"/>
    </source>
</evidence>
<dbReference type="Proteomes" id="UP000289738">
    <property type="component" value="Chromosome A03"/>
</dbReference>
<dbReference type="AlphaFoldDB" id="A0A445DS20"/>
<accession>A0A445DS20</accession>
<evidence type="ECO:0000256" key="1">
    <source>
        <dbReference type="SAM" id="SignalP"/>
    </source>
</evidence>
<keyword evidence="1" id="KW-0732">Signal</keyword>
<keyword evidence="3" id="KW-1185">Reference proteome</keyword>
<organism evidence="2 3">
    <name type="scientific">Arachis hypogaea</name>
    <name type="common">Peanut</name>
    <dbReference type="NCBI Taxonomy" id="3818"/>
    <lineage>
        <taxon>Eukaryota</taxon>
        <taxon>Viridiplantae</taxon>
        <taxon>Streptophyta</taxon>
        <taxon>Embryophyta</taxon>
        <taxon>Tracheophyta</taxon>
        <taxon>Spermatophyta</taxon>
        <taxon>Magnoliopsida</taxon>
        <taxon>eudicotyledons</taxon>
        <taxon>Gunneridae</taxon>
        <taxon>Pentapetalae</taxon>
        <taxon>rosids</taxon>
        <taxon>fabids</taxon>
        <taxon>Fabales</taxon>
        <taxon>Fabaceae</taxon>
        <taxon>Papilionoideae</taxon>
        <taxon>50 kb inversion clade</taxon>
        <taxon>dalbergioids sensu lato</taxon>
        <taxon>Dalbergieae</taxon>
        <taxon>Pterocarpus clade</taxon>
        <taxon>Arachis</taxon>
    </lineage>
</organism>
<feature type="signal peptide" evidence="1">
    <location>
        <begin position="1"/>
        <end position="18"/>
    </location>
</feature>
<protein>
    <recommendedName>
        <fullName evidence="4">Secreted protein</fullName>
    </recommendedName>
</protein>
<evidence type="ECO:0000313" key="3">
    <source>
        <dbReference type="Proteomes" id="UP000289738"/>
    </source>
</evidence>
<reference evidence="2 3" key="1">
    <citation type="submission" date="2019-01" db="EMBL/GenBank/DDBJ databases">
        <title>Sequencing of cultivated peanut Arachis hypogaea provides insights into genome evolution and oil improvement.</title>
        <authorList>
            <person name="Chen X."/>
        </authorList>
    </citation>
    <scope>NUCLEOTIDE SEQUENCE [LARGE SCALE GENOMIC DNA]</scope>
    <source>
        <strain evidence="3">cv. Fuhuasheng</strain>
        <tissue evidence="2">Leaves</tissue>
    </source>
</reference>
<proteinExistence type="predicted"/>
<feature type="chain" id="PRO_5019089953" description="Secreted protein" evidence="1">
    <location>
        <begin position="19"/>
        <end position="107"/>
    </location>
</feature>
<gene>
    <name evidence="2" type="ORF">Ahy_A03g011911</name>
</gene>